<dbReference type="InterPro" id="IPR006059">
    <property type="entry name" value="SBP"/>
</dbReference>
<dbReference type="RefSeq" id="WP_197002354.1">
    <property type="nucleotide sequence ID" value="NZ_BONS01000003.1"/>
</dbReference>
<dbReference type="AlphaFoldDB" id="A0A8J7GQR7"/>
<dbReference type="Pfam" id="PF01547">
    <property type="entry name" value="SBP_bac_1"/>
    <property type="match status" value="1"/>
</dbReference>
<keyword evidence="7" id="KW-1185">Reference proteome</keyword>
<dbReference type="PROSITE" id="PS51318">
    <property type="entry name" value="TAT"/>
    <property type="match status" value="1"/>
</dbReference>
<name>A0A8J7GQR7_9ACTN</name>
<feature type="signal peptide" evidence="5">
    <location>
        <begin position="1"/>
        <end position="23"/>
    </location>
</feature>
<dbReference type="SUPFAM" id="SSF53850">
    <property type="entry name" value="Periplasmic binding protein-like II"/>
    <property type="match status" value="1"/>
</dbReference>
<dbReference type="PROSITE" id="PS51257">
    <property type="entry name" value="PROKAR_LIPOPROTEIN"/>
    <property type="match status" value="1"/>
</dbReference>
<reference evidence="6" key="1">
    <citation type="submission" date="2020-11" db="EMBL/GenBank/DDBJ databases">
        <title>Sequencing the genomes of 1000 actinobacteria strains.</title>
        <authorList>
            <person name="Klenk H.-P."/>
        </authorList>
    </citation>
    <scope>NUCLEOTIDE SEQUENCE</scope>
    <source>
        <strain evidence="6">DSM 45356</strain>
    </source>
</reference>
<gene>
    <name evidence="6" type="ORF">IW245_001405</name>
</gene>
<protein>
    <submittedName>
        <fullName evidence="6">Multiple sugar transport system substrate-binding protein</fullName>
    </submittedName>
</protein>
<dbReference type="PANTHER" id="PTHR43649:SF34">
    <property type="entry name" value="ABC TRANSPORTER PERIPLASMIC-BINDING PROTEIN YCJN-RELATED"/>
    <property type="match status" value="1"/>
</dbReference>
<comment type="similarity">
    <text evidence="1">Belongs to the bacterial solute-binding protein 1 family.</text>
</comment>
<evidence type="ECO:0000256" key="2">
    <source>
        <dbReference type="ARBA" id="ARBA00022448"/>
    </source>
</evidence>
<evidence type="ECO:0000256" key="4">
    <source>
        <dbReference type="SAM" id="MobiDB-lite"/>
    </source>
</evidence>
<evidence type="ECO:0000256" key="1">
    <source>
        <dbReference type="ARBA" id="ARBA00008520"/>
    </source>
</evidence>
<keyword evidence="3 5" id="KW-0732">Signal</keyword>
<organism evidence="6 7">
    <name type="scientific">Longispora fulva</name>
    <dbReference type="NCBI Taxonomy" id="619741"/>
    <lineage>
        <taxon>Bacteria</taxon>
        <taxon>Bacillati</taxon>
        <taxon>Actinomycetota</taxon>
        <taxon>Actinomycetes</taxon>
        <taxon>Micromonosporales</taxon>
        <taxon>Micromonosporaceae</taxon>
        <taxon>Longispora</taxon>
    </lineage>
</organism>
<feature type="region of interest" description="Disordered" evidence="4">
    <location>
        <begin position="287"/>
        <end position="307"/>
    </location>
</feature>
<sequence>MDNWSRRTVLSAIGLTGVGAALAACGTSSGSAEGTLNVLFMQQAGYSEEDISAMVALFEKDNPKIKINKTFVAYEALRDKIVAAAPAGTFDVVLIDVIWPPEFAEKKLIADITPRVPAEWKTQMLEGALSTAVYKDRFYGVPWILDAKYLYSNTEHLTRAGLAPTAPTTWSGVVEAARAIKAKGVVKYPLIWSWKQTEAVICDYTQLLGAFGGTFLDAAGKPAFNTGGGVRALQFMKSTLDEGLSNPASMESLEDDVAKAFPNGDASFALNWTFMWAKTQDEKESKVKGKVTIGQTPAGDGGKRPGCNGSMALAIPATSKKPDDAWKLIQHLTSAATQEQYAKSSLPVWKASYTKDTVVATSPETVAAAKAELDSLILRPGVNHYNAVSQILQGEISNALLGRKPVQKALDDAAAAAASELK</sequence>
<proteinExistence type="inferred from homology"/>
<dbReference type="EMBL" id="JADOUF010000001">
    <property type="protein sequence ID" value="MBG6135211.1"/>
    <property type="molecule type" value="Genomic_DNA"/>
</dbReference>
<comment type="caution">
    <text evidence="6">The sequence shown here is derived from an EMBL/GenBank/DDBJ whole genome shotgun (WGS) entry which is preliminary data.</text>
</comment>
<evidence type="ECO:0000256" key="5">
    <source>
        <dbReference type="SAM" id="SignalP"/>
    </source>
</evidence>
<dbReference type="Proteomes" id="UP000622552">
    <property type="component" value="Unassembled WGS sequence"/>
</dbReference>
<evidence type="ECO:0000256" key="3">
    <source>
        <dbReference type="ARBA" id="ARBA00022729"/>
    </source>
</evidence>
<keyword evidence="6" id="KW-0762">Sugar transport</keyword>
<dbReference type="Gene3D" id="3.40.190.10">
    <property type="entry name" value="Periplasmic binding protein-like II"/>
    <property type="match status" value="2"/>
</dbReference>
<dbReference type="InterPro" id="IPR006311">
    <property type="entry name" value="TAT_signal"/>
</dbReference>
<evidence type="ECO:0000313" key="7">
    <source>
        <dbReference type="Proteomes" id="UP000622552"/>
    </source>
</evidence>
<dbReference type="PANTHER" id="PTHR43649">
    <property type="entry name" value="ARABINOSE-BINDING PROTEIN-RELATED"/>
    <property type="match status" value="1"/>
</dbReference>
<evidence type="ECO:0000313" key="6">
    <source>
        <dbReference type="EMBL" id="MBG6135211.1"/>
    </source>
</evidence>
<accession>A0A8J7GQR7</accession>
<keyword evidence="2" id="KW-0813">Transport</keyword>
<feature type="chain" id="PRO_5035325558" evidence="5">
    <location>
        <begin position="24"/>
        <end position="422"/>
    </location>
</feature>
<dbReference type="InterPro" id="IPR050490">
    <property type="entry name" value="Bact_solute-bd_prot1"/>
</dbReference>